<evidence type="ECO:0000256" key="4">
    <source>
        <dbReference type="ARBA" id="ARBA00022989"/>
    </source>
</evidence>
<evidence type="ECO:0000256" key="5">
    <source>
        <dbReference type="ARBA" id="ARBA00023136"/>
    </source>
</evidence>
<accession>A0A3N4I461</accession>
<evidence type="ECO:0000256" key="8">
    <source>
        <dbReference type="SAM" id="Phobius"/>
    </source>
</evidence>
<feature type="transmembrane region" description="Helical" evidence="8">
    <location>
        <begin position="173"/>
        <end position="193"/>
    </location>
</feature>
<proteinExistence type="inferred from homology"/>
<keyword evidence="4 8" id="KW-1133">Transmembrane helix</keyword>
<feature type="transmembrane region" description="Helical" evidence="8">
    <location>
        <begin position="12"/>
        <end position="34"/>
    </location>
</feature>
<protein>
    <submittedName>
        <fullName evidence="9">Aquaporin-like protein</fullName>
    </submittedName>
</protein>
<dbReference type="GO" id="GO:0015250">
    <property type="term" value="F:water channel activity"/>
    <property type="evidence" value="ECO:0007669"/>
    <property type="project" value="TreeGrafter"/>
</dbReference>
<keyword evidence="3 6" id="KW-0812">Transmembrane</keyword>
<evidence type="ECO:0000256" key="6">
    <source>
        <dbReference type="RuleBase" id="RU000477"/>
    </source>
</evidence>
<reference evidence="9 10" key="1">
    <citation type="journal article" date="2018" name="Nat. Ecol. Evol.">
        <title>Pezizomycetes genomes reveal the molecular basis of ectomycorrhizal truffle lifestyle.</title>
        <authorList>
            <person name="Murat C."/>
            <person name="Payen T."/>
            <person name="Noel B."/>
            <person name="Kuo A."/>
            <person name="Morin E."/>
            <person name="Chen J."/>
            <person name="Kohler A."/>
            <person name="Krizsan K."/>
            <person name="Balestrini R."/>
            <person name="Da Silva C."/>
            <person name="Montanini B."/>
            <person name="Hainaut M."/>
            <person name="Levati E."/>
            <person name="Barry K.W."/>
            <person name="Belfiori B."/>
            <person name="Cichocki N."/>
            <person name="Clum A."/>
            <person name="Dockter R.B."/>
            <person name="Fauchery L."/>
            <person name="Guy J."/>
            <person name="Iotti M."/>
            <person name="Le Tacon F."/>
            <person name="Lindquist E.A."/>
            <person name="Lipzen A."/>
            <person name="Malagnac F."/>
            <person name="Mello A."/>
            <person name="Molinier V."/>
            <person name="Miyauchi S."/>
            <person name="Poulain J."/>
            <person name="Riccioni C."/>
            <person name="Rubini A."/>
            <person name="Sitrit Y."/>
            <person name="Splivallo R."/>
            <person name="Traeger S."/>
            <person name="Wang M."/>
            <person name="Zifcakova L."/>
            <person name="Wipf D."/>
            <person name="Zambonelli A."/>
            <person name="Paolocci F."/>
            <person name="Nowrousian M."/>
            <person name="Ottonello S."/>
            <person name="Baldrian P."/>
            <person name="Spatafora J.W."/>
            <person name="Henrissat B."/>
            <person name="Nagy L.G."/>
            <person name="Aury J.M."/>
            <person name="Wincker P."/>
            <person name="Grigoriev I.V."/>
            <person name="Bonfante P."/>
            <person name="Martin F.M."/>
        </authorList>
    </citation>
    <scope>NUCLEOTIDE SEQUENCE [LARGE SCALE GENOMIC DNA]</scope>
    <source>
        <strain evidence="9 10">RN42</strain>
    </source>
</reference>
<dbReference type="AlphaFoldDB" id="A0A3N4I461"/>
<dbReference type="OrthoDB" id="3222at2759"/>
<dbReference type="GO" id="GO:0005886">
    <property type="term" value="C:plasma membrane"/>
    <property type="evidence" value="ECO:0007669"/>
    <property type="project" value="TreeGrafter"/>
</dbReference>
<dbReference type="InterPro" id="IPR034294">
    <property type="entry name" value="Aquaporin_transptr"/>
</dbReference>
<feature type="transmembrane region" description="Helical" evidence="8">
    <location>
        <begin position="133"/>
        <end position="153"/>
    </location>
</feature>
<dbReference type="InterPro" id="IPR000425">
    <property type="entry name" value="MIP"/>
</dbReference>
<dbReference type="PRINTS" id="PR00783">
    <property type="entry name" value="MINTRINSICP"/>
</dbReference>
<comment type="subcellular location">
    <subcellularLocation>
        <location evidence="1">Membrane</location>
        <topology evidence="1">Multi-pass membrane protein</topology>
    </subcellularLocation>
</comment>
<dbReference type="Gene3D" id="1.20.1080.10">
    <property type="entry name" value="Glycerol uptake facilitator protein"/>
    <property type="match status" value="1"/>
</dbReference>
<dbReference type="SUPFAM" id="SSF81338">
    <property type="entry name" value="Aquaporin-like"/>
    <property type="match status" value="1"/>
</dbReference>
<keyword evidence="5 8" id="KW-0472">Membrane</keyword>
<dbReference type="InterPro" id="IPR023271">
    <property type="entry name" value="Aquaporin-like"/>
</dbReference>
<evidence type="ECO:0000313" key="9">
    <source>
        <dbReference type="EMBL" id="RPA78870.1"/>
    </source>
</evidence>
<evidence type="ECO:0000313" key="10">
    <source>
        <dbReference type="Proteomes" id="UP000275078"/>
    </source>
</evidence>
<dbReference type="Pfam" id="PF00230">
    <property type="entry name" value="MIP"/>
    <property type="match status" value="1"/>
</dbReference>
<organism evidence="9 10">
    <name type="scientific">Ascobolus immersus RN42</name>
    <dbReference type="NCBI Taxonomy" id="1160509"/>
    <lineage>
        <taxon>Eukaryota</taxon>
        <taxon>Fungi</taxon>
        <taxon>Dikarya</taxon>
        <taxon>Ascomycota</taxon>
        <taxon>Pezizomycotina</taxon>
        <taxon>Pezizomycetes</taxon>
        <taxon>Pezizales</taxon>
        <taxon>Ascobolaceae</taxon>
        <taxon>Ascobolus</taxon>
    </lineage>
</organism>
<name>A0A3N4I461_ASCIM</name>
<comment type="similarity">
    <text evidence="2 6">Belongs to the MIP/aquaporin (TC 1.A.8) family.</text>
</comment>
<dbReference type="EMBL" id="ML119706">
    <property type="protein sequence ID" value="RPA78870.1"/>
    <property type="molecule type" value="Genomic_DNA"/>
</dbReference>
<keyword evidence="6" id="KW-0813">Transport</keyword>
<dbReference type="STRING" id="1160509.A0A3N4I461"/>
<gene>
    <name evidence="9" type="ORF">BJ508DRAFT_211724</name>
</gene>
<evidence type="ECO:0000256" key="1">
    <source>
        <dbReference type="ARBA" id="ARBA00004141"/>
    </source>
</evidence>
<dbReference type="Proteomes" id="UP000275078">
    <property type="component" value="Unassembled WGS sequence"/>
</dbReference>
<keyword evidence="10" id="KW-1185">Reference proteome</keyword>
<feature type="region of interest" description="Disordered" evidence="7">
    <location>
        <begin position="236"/>
        <end position="258"/>
    </location>
</feature>
<dbReference type="PANTHER" id="PTHR19139">
    <property type="entry name" value="AQUAPORIN TRANSPORTER"/>
    <property type="match status" value="1"/>
</dbReference>
<evidence type="ECO:0000256" key="7">
    <source>
        <dbReference type="SAM" id="MobiDB-lite"/>
    </source>
</evidence>
<evidence type="ECO:0000256" key="2">
    <source>
        <dbReference type="ARBA" id="ARBA00006175"/>
    </source>
</evidence>
<feature type="transmembrane region" description="Helical" evidence="8">
    <location>
        <begin position="102"/>
        <end position="121"/>
    </location>
</feature>
<evidence type="ECO:0000256" key="3">
    <source>
        <dbReference type="ARBA" id="ARBA00022692"/>
    </source>
</evidence>
<sequence>MKFVSTSKELDPIKVLFIGFSFGFSLLINVWIFYRITGGLFNPALTWGMVLVGGMPWVKGIIMFIAQIIGGIVAAAGADAVLPGKLDVSCGLAEGVSRGRGLMLECLLTAELMLAVLFLAVEKHRATPFAPLVIGFTIAILHFIAVPFTGASLNPARAFGPAVVEGTFNNKHWVFWLGPLMGTTFAAGFYMILKALNYRTLNPSQDQIYDSSLQGGSADALLHDRHDPDRENMTLGGQRLASVSDTGSPIIDTQRPVV</sequence>
<dbReference type="PANTHER" id="PTHR19139:SF199">
    <property type="entry name" value="MIP17260P"/>
    <property type="match status" value="1"/>
</dbReference>